<dbReference type="GO" id="GO:0016020">
    <property type="term" value="C:membrane"/>
    <property type="evidence" value="ECO:0007669"/>
    <property type="project" value="UniProtKB-SubCell"/>
</dbReference>
<name>A0A2N7LCW5_9GAMM</name>
<feature type="transmembrane region" description="Helical" evidence="6">
    <location>
        <begin position="182"/>
        <end position="209"/>
    </location>
</feature>
<dbReference type="RefSeq" id="WP_102390569.1">
    <property type="nucleotide sequence ID" value="NZ_JBFRLP010000031.1"/>
</dbReference>
<dbReference type="InterPro" id="IPR000620">
    <property type="entry name" value="EamA_dom"/>
</dbReference>
<evidence type="ECO:0000256" key="2">
    <source>
        <dbReference type="ARBA" id="ARBA00007362"/>
    </source>
</evidence>
<evidence type="ECO:0000256" key="6">
    <source>
        <dbReference type="SAM" id="Phobius"/>
    </source>
</evidence>
<protein>
    <recommendedName>
        <fullName evidence="7">EamA domain-containing protein</fullName>
    </recommendedName>
</protein>
<organism evidence="8 9">
    <name type="scientific">Enterovibrio norvegicus</name>
    <dbReference type="NCBI Taxonomy" id="188144"/>
    <lineage>
        <taxon>Bacteria</taxon>
        <taxon>Pseudomonadati</taxon>
        <taxon>Pseudomonadota</taxon>
        <taxon>Gammaproteobacteria</taxon>
        <taxon>Vibrionales</taxon>
        <taxon>Vibrionaceae</taxon>
        <taxon>Enterovibrio</taxon>
    </lineage>
</organism>
<evidence type="ECO:0000313" key="8">
    <source>
        <dbReference type="EMBL" id="PMN93175.1"/>
    </source>
</evidence>
<feature type="transmembrane region" description="Helical" evidence="6">
    <location>
        <begin position="244"/>
        <end position="265"/>
    </location>
</feature>
<evidence type="ECO:0000259" key="7">
    <source>
        <dbReference type="Pfam" id="PF00892"/>
    </source>
</evidence>
<comment type="subcellular location">
    <subcellularLocation>
        <location evidence="1">Membrane</location>
        <topology evidence="1">Multi-pass membrane protein</topology>
    </subcellularLocation>
</comment>
<feature type="transmembrane region" description="Helical" evidence="6">
    <location>
        <begin position="94"/>
        <end position="114"/>
    </location>
</feature>
<comment type="caution">
    <text evidence="8">The sequence shown here is derived from an EMBL/GenBank/DDBJ whole genome shotgun (WGS) entry which is preliminary data.</text>
</comment>
<feature type="transmembrane region" description="Helical" evidence="6">
    <location>
        <begin position="153"/>
        <end position="170"/>
    </location>
</feature>
<feature type="domain" description="EamA" evidence="7">
    <location>
        <begin position="151"/>
        <end position="287"/>
    </location>
</feature>
<feature type="domain" description="EamA" evidence="7">
    <location>
        <begin position="7"/>
        <end position="138"/>
    </location>
</feature>
<gene>
    <name evidence="8" type="ORF">BCT23_13785</name>
</gene>
<feature type="transmembrane region" description="Helical" evidence="6">
    <location>
        <begin position="121"/>
        <end position="141"/>
    </location>
</feature>
<feature type="transmembrane region" description="Helical" evidence="6">
    <location>
        <begin position="33"/>
        <end position="53"/>
    </location>
</feature>
<evidence type="ECO:0000256" key="4">
    <source>
        <dbReference type="ARBA" id="ARBA00022989"/>
    </source>
</evidence>
<comment type="similarity">
    <text evidence="2">Belongs to the EamA transporter family.</text>
</comment>
<keyword evidence="5 6" id="KW-0472">Membrane</keyword>
<keyword evidence="3 6" id="KW-0812">Transmembrane</keyword>
<dbReference type="Proteomes" id="UP000235387">
    <property type="component" value="Unassembled WGS sequence"/>
</dbReference>
<keyword evidence="4 6" id="KW-1133">Transmembrane helix</keyword>
<dbReference type="PANTHER" id="PTHR32322">
    <property type="entry name" value="INNER MEMBRANE TRANSPORTER"/>
    <property type="match status" value="1"/>
</dbReference>
<dbReference type="SUPFAM" id="SSF103481">
    <property type="entry name" value="Multidrug resistance efflux transporter EmrE"/>
    <property type="match status" value="2"/>
</dbReference>
<accession>A0A2N7LCW5</accession>
<dbReference type="AlphaFoldDB" id="A0A2N7LCW5"/>
<evidence type="ECO:0000256" key="3">
    <source>
        <dbReference type="ARBA" id="ARBA00022692"/>
    </source>
</evidence>
<dbReference type="InterPro" id="IPR050638">
    <property type="entry name" value="AA-Vitamin_Transporters"/>
</dbReference>
<dbReference type="EMBL" id="MDAL01000015">
    <property type="protein sequence ID" value="PMN93175.1"/>
    <property type="molecule type" value="Genomic_DNA"/>
</dbReference>
<evidence type="ECO:0000256" key="1">
    <source>
        <dbReference type="ARBA" id="ARBA00004141"/>
    </source>
</evidence>
<evidence type="ECO:0000313" key="9">
    <source>
        <dbReference type="Proteomes" id="UP000235387"/>
    </source>
</evidence>
<dbReference type="Pfam" id="PF00892">
    <property type="entry name" value="EamA"/>
    <property type="match status" value="2"/>
</dbReference>
<dbReference type="PANTHER" id="PTHR32322:SF2">
    <property type="entry name" value="EAMA DOMAIN-CONTAINING PROTEIN"/>
    <property type="match status" value="1"/>
</dbReference>
<feature type="transmembrane region" description="Helical" evidence="6">
    <location>
        <begin position="271"/>
        <end position="287"/>
    </location>
</feature>
<proteinExistence type="inferred from homology"/>
<sequence length="299" mass="32437">MPSLVTIAFIALGVVWGTMFLFTKWAAEFITPVQIVFLRVVFGFLPLFFYALYKRVLRWEDVKHWKHFVVMSLIATSLYYIAFAEGTALLPSSIAGMLSGAIPLFTFVSAALLLRDEPITLGSMTGTAMGFLGVLLIAQPWQSDVSSVNGLGTLYMIAGAFSVGISFVYAKRFIKPLGLKPLALATYQTGFAMVFLLFVTDMSGITLVFEDAKASLGLVFGLGILGTGMAYIIYYYLVDQMGAIVASGVTYIPPVVALLIGAFLINEPISSVDLGAMAFIMVGVWFVQKARTQSVKEAS</sequence>
<dbReference type="InterPro" id="IPR037185">
    <property type="entry name" value="EmrE-like"/>
</dbReference>
<feature type="transmembrane region" description="Helical" evidence="6">
    <location>
        <begin position="65"/>
        <end position="82"/>
    </location>
</feature>
<evidence type="ECO:0000256" key="5">
    <source>
        <dbReference type="ARBA" id="ARBA00023136"/>
    </source>
</evidence>
<feature type="transmembrane region" description="Helical" evidence="6">
    <location>
        <begin position="215"/>
        <end position="237"/>
    </location>
</feature>
<reference evidence="9" key="1">
    <citation type="submission" date="2016-07" db="EMBL/GenBank/DDBJ databases">
        <title>Nontailed viruses are major unrecognized killers of bacteria in the ocean.</title>
        <authorList>
            <person name="Kauffman K."/>
            <person name="Hussain F."/>
            <person name="Yang J."/>
            <person name="Arevalo P."/>
            <person name="Brown J."/>
            <person name="Cutler M."/>
            <person name="Kelly L."/>
            <person name="Polz M.F."/>
        </authorList>
    </citation>
    <scope>NUCLEOTIDE SEQUENCE [LARGE SCALE GENOMIC DNA]</scope>
    <source>
        <strain evidence="9">10N.261.45.A10</strain>
    </source>
</reference>